<dbReference type="AlphaFoldDB" id="A0A8J3ZQZ8"/>
<evidence type="ECO:0000313" key="5">
    <source>
        <dbReference type="EMBL" id="GIJ67447.1"/>
    </source>
</evidence>
<dbReference type="GO" id="GO:0015833">
    <property type="term" value="P:peptide transport"/>
    <property type="evidence" value="ECO:0007669"/>
    <property type="project" value="InterPro"/>
</dbReference>
<accession>A0A8J3ZQZ8</accession>
<protein>
    <submittedName>
        <fullName evidence="5">Peptide ABC transporter ATP-binding protein</fullName>
    </submittedName>
</protein>
<dbReference type="EMBL" id="BOPH01000026">
    <property type="protein sequence ID" value="GIJ67447.1"/>
    <property type="molecule type" value="Genomic_DNA"/>
</dbReference>
<dbReference type="Gene3D" id="3.40.50.300">
    <property type="entry name" value="P-loop containing nucleotide triphosphate hydrolases"/>
    <property type="match status" value="1"/>
</dbReference>
<dbReference type="InterPro" id="IPR003439">
    <property type="entry name" value="ABC_transporter-like_ATP-bd"/>
</dbReference>
<evidence type="ECO:0000256" key="1">
    <source>
        <dbReference type="ARBA" id="ARBA00022448"/>
    </source>
</evidence>
<dbReference type="SUPFAM" id="SSF52540">
    <property type="entry name" value="P-loop containing nucleoside triphosphate hydrolases"/>
    <property type="match status" value="1"/>
</dbReference>
<evidence type="ECO:0000256" key="3">
    <source>
        <dbReference type="ARBA" id="ARBA00022840"/>
    </source>
</evidence>
<dbReference type="InterPro" id="IPR003593">
    <property type="entry name" value="AAA+_ATPase"/>
</dbReference>
<keyword evidence="6" id="KW-1185">Reference proteome</keyword>
<sequence>MSVEVKSIDEVVTTDHLLSARGLRAGYVGRTSDTMAVDDVSLYVNEGEVLGIAGESGCGKSTLAAVLSLTARPPLHVFEGELDVAGKRLSFEPDKAPPRSWRGTVVSLLPQGAMNSLSPTGRVGDFAVNIVRAHEGRVSASDAKGRAAERFTQLDLPERVLDAYPHQLSGGMKQRVVTVLSTLLNPKLLIADEPTSALDVSSQRIVTELMREMLAKKLVGGIIFVTHDLPVLRRVADRVAIMYAGQIHETGPTEQIINRARHPYTGALINSVLVPEPQVRTRRISGIKGSPPDLADPPPGCRFHPRCSLAMDVCTTEQPPIVGDERHYATCWWAKDHPGEPVEGKL</sequence>
<keyword evidence="2" id="KW-0547">Nucleotide-binding</keyword>
<dbReference type="CDD" id="cd03257">
    <property type="entry name" value="ABC_NikE_OppD_transporters"/>
    <property type="match status" value="1"/>
</dbReference>
<dbReference type="Proteomes" id="UP000635606">
    <property type="component" value="Unassembled WGS sequence"/>
</dbReference>
<dbReference type="PANTHER" id="PTHR43067">
    <property type="entry name" value="OLIGOPEPTIDE/DIPEPTIDE ABC TRANSPORTER, ATPASE SUBUNIT"/>
    <property type="match status" value="1"/>
</dbReference>
<reference evidence="5" key="1">
    <citation type="submission" date="2021-01" db="EMBL/GenBank/DDBJ databases">
        <title>Whole genome shotgun sequence of Virgisporangium ochraceum NBRC 16418.</title>
        <authorList>
            <person name="Komaki H."/>
            <person name="Tamura T."/>
        </authorList>
    </citation>
    <scope>NUCLEOTIDE SEQUENCE</scope>
    <source>
        <strain evidence="5">NBRC 16418</strain>
    </source>
</reference>
<dbReference type="SMART" id="SM00382">
    <property type="entry name" value="AAA"/>
    <property type="match status" value="1"/>
</dbReference>
<comment type="caution">
    <text evidence="5">The sequence shown here is derived from an EMBL/GenBank/DDBJ whole genome shotgun (WGS) entry which is preliminary data.</text>
</comment>
<dbReference type="InterPro" id="IPR013563">
    <property type="entry name" value="Oligopep_ABC_C"/>
</dbReference>
<dbReference type="NCBIfam" id="TIGR01727">
    <property type="entry name" value="oligo_HPY"/>
    <property type="match status" value="1"/>
</dbReference>
<name>A0A8J3ZQZ8_9ACTN</name>
<keyword evidence="1" id="KW-0813">Transport</keyword>
<dbReference type="Pfam" id="PF00005">
    <property type="entry name" value="ABC_tran"/>
    <property type="match status" value="1"/>
</dbReference>
<dbReference type="PANTHER" id="PTHR43067:SF3">
    <property type="entry name" value="MALTOSE ABC TRANSPORTER, ATP-BINDING PROTEIN"/>
    <property type="match status" value="1"/>
</dbReference>
<evidence type="ECO:0000313" key="6">
    <source>
        <dbReference type="Proteomes" id="UP000635606"/>
    </source>
</evidence>
<evidence type="ECO:0000259" key="4">
    <source>
        <dbReference type="PROSITE" id="PS50893"/>
    </source>
</evidence>
<dbReference type="GO" id="GO:0016887">
    <property type="term" value="F:ATP hydrolysis activity"/>
    <property type="evidence" value="ECO:0007669"/>
    <property type="project" value="InterPro"/>
</dbReference>
<dbReference type="PROSITE" id="PS50893">
    <property type="entry name" value="ABC_TRANSPORTER_2"/>
    <property type="match status" value="1"/>
</dbReference>
<keyword evidence="3 5" id="KW-0067">ATP-binding</keyword>
<evidence type="ECO:0000256" key="2">
    <source>
        <dbReference type="ARBA" id="ARBA00022741"/>
    </source>
</evidence>
<dbReference type="InterPro" id="IPR027417">
    <property type="entry name" value="P-loop_NTPase"/>
</dbReference>
<dbReference type="Pfam" id="PF08352">
    <property type="entry name" value="oligo_HPY"/>
    <property type="match status" value="1"/>
</dbReference>
<gene>
    <name evidence="5" type="ORF">Voc01_023640</name>
</gene>
<feature type="domain" description="ABC transporter" evidence="4">
    <location>
        <begin position="12"/>
        <end position="269"/>
    </location>
</feature>
<dbReference type="RefSeq" id="WP_203927412.1">
    <property type="nucleotide sequence ID" value="NZ_BOPH01000026.1"/>
</dbReference>
<organism evidence="5 6">
    <name type="scientific">Virgisporangium ochraceum</name>
    <dbReference type="NCBI Taxonomy" id="65505"/>
    <lineage>
        <taxon>Bacteria</taxon>
        <taxon>Bacillati</taxon>
        <taxon>Actinomycetota</taxon>
        <taxon>Actinomycetes</taxon>
        <taxon>Micromonosporales</taxon>
        <taxon>Micromonosporaceae</taxon>
        <taxon>Virgisporangium</taxon>
    </lineage>
</organism>
<proteinExistence type="predicted"/>
<dbReference type="GO" id="GO:0005524">
    <property type="term" value="F:ATP binding"/>
    <property type="evidence" value="ECO:0007669"/>
    <property type="project" value="UniProtKB-KW"/>
</dbReference>